<dbReference type="Proteomes" id="UP001597548">
    <property type="component" value="Unassembled WGS sequence"/>
</dbReference>
<sequence length="123" mass="14341">MNKKYIITILILGLIGFSITFLFNNKDSKSICPKKTEFNSNEWKSNIDSRFCMMTNIIETELLINKTKVDLEKILGKPFLINDFYNGKSHLYKTNVKANEYLNWYLFVQLKNDSVVSVQKASE</sequence>
<protein>
    <recommendedName>
        <fullName evidence="4">Lipoprotein</fullName>
    </recommendedName>
</protein>
<keyword evidence="3" id="KW-1185">Reference proteome</keyword>
<evidence type="ECO:0008006" key="4">
    <source>
        <dbReference type="Google" id="ProtNLM"/>
    </source>
</evidence>
<feature type="transmembrane region" description="Helical" evidence="1">
    <location>
        <begin position="6"/>
        <end position="25"/>
    </location>
</feature>
<gene>
    <name evidence="2" type="ORF">ACFS29_11815</name>
</gene>
<evidence type="ECO:0000313" key="2">
    <source>
        <dbReference type="EMBL" id="MFD2916331.1"/>
    </source>
</evidence>
<dbReference type="EMBL" id="JBHUOS010000009">
    <property type="protein sequence ID" value="MFD2916331.1"/>
    <property type="molecule type" value="Genomic_DNA"/>
</dbReference>
<keyword evidence="1" id="KW-0812">Transmembrane</keyword>
<keyword evidence="1" id="KW-1133">Transmembrane helix</keyword>
<accession>A0ABW5ZUX5</accession>
<reference evidence="3" key="1">
    <citation type="journal article" date="2019" name="Int. J. Syst. Evol. Microbiol.">
        <title>The Global Catalogue of Microorganisms (GCM) 10K type strain sequencing project: providing services to taxonomists for standard genome sequencing and annotation.</title>
        <authorList>
            <consortium name="The Broad Institute Genomics Platform"/>
            <consortium name="The Broad Institute Genome Sequencing Center for Infectious Disease"/>
            <person name="Wu L."/>
            <person name="Ma J."/>
        </authorList>
    </citation>
    <scope>NUCLEOTIDE SEQUENCE [LARGE SCALE GENOMIC DNA]</scope>
    <source>
        <strain evidence="3">KCTC 32514</strain>
    </source>
</reference>
<comment type="caution">
    <text evidence="2">The sequence shown here is derived from an EMBL/GenBank/DDBJ whole genome shotgun (WGS) entry which is preliminary data.</text>
</comment>
<dbReference type="RefSeq" id="WP_194508331.1">
    <property type="nucleotide sequence ID" value="NZ_JADILU010000004.1"/>
</dbReference>
<evidence type="ECO:0000313" key="3">
    <source>
        <dbReference type="Proteomes" id="UP001597548"/>
    </source>
</evidence>
<evidence type="ECO:0000256" key="1">
    <source>
        <dbReference type="SAM" id="Phobius"/>
    </source>
</evidence>
<keyword evidence="1" id="KW-0472">Membrane</keyword>
<name>A0ABW5ZUX5_9FLAO</name>
<proteinExistence type="predicted"/>
<organism evidence="2 3">
    <name type="scientific">Psychroserpens luteus</name>
    <dbReference type="NCBI Taxonomy" id="1434066"/>
    <lineage>
        <taxon>Bacteria</taxon>
        <taxon>Pseudomonadati</taxon>
        <taxon>Bacteroidota</taxon>
        <taxon>Flavobacteriia</taxon>
        <taxon>Flavobacteriales</taxon>
        <taxon>Flavobacteriaceae</taxon>
        <taxon>Psychroserpens</taxon>
    </lineage>
</organism>